<reference evidence="2" key="1">
    <citation type="journal article" date="2017" name="Genome Biol.">
        <title>Comparative genomics reveals high biological diversity and specific adaptations in the industrially and medically important fungal genus Aspergillus.</title>
        <authorList>
            <person name="de Vries R.P."/>
            <person name="Riley R."/>
            <person name="Wiebenga A."/>
            <person name="Aguilar-Osorio G."/>
            <person name="Amillis S."/>
            <person name="Uchima C.A."/>
            <person name="Anderluh G."/>
            <person name="Asadollahi M."/>
            <person name="Askin M."/>
            <person name="Barry K."/>
            <person name="Battaglia E."/>
            <person name="Bayram O."/>
            <person name="Benocci T."/>
            <person name="Braus-Stromeyer S.A."/>
            <person name="Caldana C."/>
            <person name="Canovas D."/>
            <person name="Cerqueira G.C."/>
            <person name="Chen F."/>
            <person name="Chen W."/>
            <person name="Choi C."/>
            <person name="Clum A."/>
            <person name="Dos Santos R.A."/>
            <person name="Damasio A.R."/>
            <person name="Diallinas G."/>
            <person name="Emri T."/>
            <person name="Fekete E."/>
            <person name="Flipphi M."/>
            <person name="Freyberg S."/>
            <person name="Gallo A."/>
            <person name="Gournas C."/>
            <person name="Habgood R."/>
            <person name="Hainaut M."/>
            <person name="Harispe M.L."/>
            <person name="Henrissat B."/>
            <person name="Hilden K.S."/>
            <person name="Hope R."/>
            <person name="Hossain A."/>
            <person name="Karabika E."/>
            <person name="Karaffa L."/>
            <person name="Karanyi Z."/>
            <person name="Krasevec N."/>
            <person name="Kuo A."/>
            <person name="Kusch H."/>
            <person name="LaButti K."/>
            <person name="Lagendijk E.L."/>
            <person name="Lapidus A."/>
            <person name="Levasseur A."/>
            <person name="Lindquist E."/>
            <person name="Lipzen A."/>
            <person name="Logrieco A.F."/>
            <person name="MacCabe A."/>
            <person name="Maekelae M.R."/>
            <person name="Malavazi I."/>
            <person name="Melin P."/>
            <person name="Meyer V."/>
            <person name="Mielnichuk N."/>
            <person name="Miskei M."/>
            <person name="Molnar A.P."/>
            <person name="Mule G."/>
            <person name="Ngan C.Y."/>
            <person name="Orejas M."/>
            <person name="Orosz E."/>
            <person name="Ouedraogo J.P."/>
            <person name="Overkamp K.M."/>
            <person name="Park H.-S."/>
            <person name="Perrone G."/>
            <person name="Piumi F."/>
            <person name="Punt P.J."/>
            <person name="Ram A.F."/>
            <person name="Ramon A."/>
            <person name="Rauscher S."/>
            <person name="Record E."/>
            <person name="Riano-Pachon D.M."/>
            <person name="Robert V."/>
            <person name="Roehrig J."/>
            <person name="Ruller R."/>
            <person name="Salamov A."/>
            <person name="Salih N.S."/>
            <person name="Samson R.A."/>
            <person name="Sandor E."/>
            <person name="Sanguinetti M."/>
            <person name="Schuetze T."/>
            <person name="Sepcic K."/>
            <person name="Shelest E."/>
            <person name="Sherlock G."/>
            <person name="Sophianopoulou V."/>
            <person name="Squina F.M."/>
            <person name="Sun H."/>
            <person name="Susca A."/>
            <person name="Todd R.B."/>
            <person name="Tsang A."/>
            <person name="Unkles S.E."/>
            <person name="van de Wiele N."/>
            <person name="van Rossen-Uffink D."/>
            <person name="Oliveira J.V."/>
            <person name="Vesth T.C."/>
            <person name="Visser J."/>
            <person name="Yu J.-H."/>
            <person name="Zhou M."/>
            <person name="Andersen M.R."/>
            <person name="Archer D.B."/>
            <person name="Baker S.E."/>
            <person name="Benoit I."/>
            <person name="Brakhage A.A."/>
            <person name="Braus G.H."/>
            <person name="Fischer R."/>
            <person name="Frisvad J.C."/>
            <person name="Goldman G.H."/>
            <person name="Houbraken J."/>
            <person name="Oakley B."/>
            <person name="Pocsi I."/>
            <person name="Scazzocchio C."/>
            <person name="Seiboth B."/>
            <person name="vanKuyk P.A."/>
            <person name="Wortman J."/>
            <person name="Dyer P.S."/>
            <person name="Grigoriev I.V."/>
        </authorList>
    </citation>
    <scope>NUCLEOTIDE SEQUENCE [LARGE SCALE GENOMIC DNA]</scope>
    <source>
        <strain evidence="2">CBS 516.65</strain>
    </source>
</reference>
<dbReference type="EMBL" id="KV878896">
    <property type="protein sequence ID" value="OJJ84613.1"/>
    <property type="molecule type" value="Genomic_DNA"/>
</dbReference>
<keyword evidence="2" id="KW-1185">Reference proteome</keyword>
<protein>
    <submittedName>
        <fullName evidence="1">Uncharacterized protein</fullName>
    </submittedName>
</protein>
<proteinExistence type="predicted"/>
<dbReference type="InterPro" id="IPR046670">
    <property type="entry name" value="DUF6540"/>
</dbReference>
<name>A0A1L9VL20_ASPGL</name>
<dbReference type="GeneID" id="34465249"/>
<gene>
    <name evidence="1" type="ORF">ASPGLDRAFT_66170</name>
</gene>
<dbReference type="VEuPathDB" id="FungiDB:ASPGLDRAFT_66170"/>
<evidence type="ECO:0000313" key="1">
    <source>
        <dbReference type="EMBL" id="OJJ84613.1"/>
    </source>
</evidence>
<organism evidence="1 2">
    <name type="scientific">Aspergillus glaucus CBS 516.65</name>
    <dbReference type="NCBI Taxonomy" id="1160497"/>
    <lineage>
        <taxon>Eukaryota</taxon>
        <taxon>Fungi</taxon>
        <taxon>Dikarya</taxon>
        <taxon>Ascomycota</taxon>
        <taxon>Pezizomycotina</taxon>
        <taxon>Eurotiomycetes</taxon>
        <taxon>Eurotiomycetidae</taxon>
        <taxon>Eurotiales</taxon>
        <taxon>Aspergillaceae</taxon>
        <taxon>Aspergillus</taxon>
        <taxon>Aspergillus subgen. Aspergillus</taxon>
    </lineage>
</organism>
<dbReference type="OrthoDB" id="37659at2759"/>
<dbReference type="Proteomes" id="UP000184300">
    <property type="component" value="Unassembled WGS sequence"/>
</dbReference>
<dbReference type="AlphaFoldDB" id="A0A1L9VL20"/>
<sequence>MVSPKLYVVFYRLRYGNYQHWGLYLDDKEPLIFEVIGEHPKFKHNIVTTRPEKSRSFLQKLYIGVISKDDIETVKQAAETVPVDNETVEWDYECILESDEDYRDAREILGEKRGAIL</sequence>
<accession>A0A1L9VL20</accession>
<evidence type="ECO:0000313" key="2">
    <source>
        <dbReference type="Proteomes" id="UP000184300"/>
    </source>
</evidence>
<dbReference type="RefSeq" id="XP_022401311.1">
    <property type="nucleotide sequence ID" value="XM_022548989.1"/>
</dbReference>
<dbReference type="Pfam" id="PF20174">
    <property type="entry name" value="DUF6540"/>
    <property type="match status" value="1"/>
</dbReference>